<dbReference type="AlphaFoldDB" id="A0A165EZI7"/>
<dbReference type="OrthoDB" id="2575973at2759"/>
<name>A0A165EZI7_9BASI</name>
<evidence type="ECO:0008006" key="4">
    <source>
        <dbReference type="Google" id="ProtNLM"/>
    </source>
</evidence>
<feature type="signal peptide" evidence="1">
    <location>
        <begin position="1"/>
        <end position="22"/>
    </location>
</feature>
<organism evidence="2 3">
    <name type="scientific">Calocera cornea HHB12733</name>
    <dbReference type="NCBI Taxonomy" id="1353952"/>
    <lineage>
        <taxon>Eukaryota</taxon>
        <taxon>Fungi</taxon>
        <taxon>Dikarya</taxon>
        <taxon>Basidiomycota</taxon>
        <taxon>Agaricomycotina</taxon>
        <taxon>Dacrymycetes</taxon>
        <taxon>Dacrymycetales</taxon>
        <taxon>Dacrymycetaceae</taxon>
        <taxon>Calocera</taxon>
    </lineage>
</organism>
<evidence type="ECO:0000313" key="2">
    <source>
        <dbReference type="EMBL" id="KZT55871.1"/>
    </source>
</evidence>
<reference evidence="2 3" key="1">
    <citation type="journal article" date="2016" name="Mol. Biol. Evol.">
        <title>Comparative Genomics of Early-Diverging Mushroom-Forming Fungi Provides Insights into the Origins of Lignocellulose Decay Capabilities.</title>
        <authorList>
            <person name="Nagy L.G."/>
            <person name="Riley R."/>
            <person name="Tritt A."/>
            <person name="Adam C."/>
            <person name="Daum C."/>
            <person name="Floudas D."/>
            <person name="Sun H."/>
            <person name="Yadav J.S."/>
            <person name="Pangilinan J."/>
            <person name="Larsson K.H."/>
            <person name="Matsuura K."/>
            <person name="Barry K."/>
            <person name="Labutti K."/>
            <person name="Kuo R."/>
            <person name="Ohm R.A."/>
            <person name="Bhattacharya S.S."/>
            <person name="Shirouzu T."/>
            <person name="Yoshinaga Y."/>
            <person name="Martin F.M."/>
            <person name="Grigoriev I.V."/>
            <person name="Hibbett D.S."/>
        </authorList>
    </citation>
    <scope>NUCLEOTIDE SEQUENCE [LARGE SCALE GENOMIC DNA]</scope>
    <source>
        <strain evidence="2 3">HHB12733</strain>
    </source>
</reference>
<keyword evidence="3" id="KW-1185">Reference proteome</keyword>
<accession>A0A165EZI7</accession>
<dbReference type="Proteomes" id="UP000076842">
    <property type="component" value="Unassembled WGS sequence"/>
</dbReference>
<sequence>MQFTRIVAFLATLLALGSFVLASPATTKRQADESQISAIVDTLQSTVEAAVGSLNSFDPSTATLAEIQPYVVDIEDAFSTAASGLSALASSSKRGVAARQTAFETELAQLVAGLLTDVATALDGLLSVEGLGALLPGLDAPLNETLLGLETLLAGVLSLVSALLVDVAGILNSLALGLTLATLGL</sequence>
<evidence type="ECO:0000256" key="1">
    <source>
        <dbReference type="SAM" id="SignalP"/>
    </source>
</evidence>
<dbReference type="InParanoid" id="A0A165EZI7"/>
<feature type="chain" id="PRO_5007857474" description="Sc15 protein" evidence="1">
    <location>
        <begin position="23"/>
        <end position="185"/>
    </location>
</feature>
<protein>
    <recommendedName>
        <fullName evidence="4">Sc15 protein</fullName>
    </recommendedName>
</protein>
<proteinExistence type="predicted"/>
<evidence type="ECO:0000313" key="3">
    <source>
        <dbReference type="Proteomes" id="UP000076842"/>
    </source>
</evidence>
<gene>
    <name evidence="2" type="ORF">CALCODRAFT_484405</name>
</gene>
<keyword evidence="1" id="KW-0732">Signal</keyword>
<dbReference type="EMBL" id="KV423987">
    <property type="protein sequence ID" value="KZT55871.1"/>
    <property type="molecule type" value="Genomic_DNA"/>
</dbReference>